<dbReference type="InterPro" id="IPR001387">
    <property type="entry name" value="Cro/C1-type_HTH"/>
</dbReference>
<evidence type="ECO:0000313" key="2">
    <source>
        <dbReference type="EMBL" id="SHK94533.1"/>
    </source>
</evidence>
<reference evidence="2 3" key="1">
    <citation type="submission" date="2016-11" db="EMBL/GenBank/DDBJ databases">
        <authorList>
            <person name="Varghese N."/>
            <person name="Submissions S."/>
        </authorList>
    </citation>
    <scope>NUCLEOTIDE SEQUENCE [LARGE SCALE GENOMIC DNA]</scope>
    <source>
        <strain evidence="2 3">FD</strain>
    </source>
</reference>
<dbReference type="Proteomes" id="UP000184012">
    <property type="component" value="Unassembled WGS sequence"/>
</dbReference>
<dbReference type="AlphaFoldDB" id="A0AB74EU98"/>
<comment type="caution">
    <text evidence="2">The sequence shown here is derived from an EMBL/GenBank/DDBJ whole genome shotgun (WGS) entry which is preliminary data.</text>
</comment>
<protein>
    <submittedName>
        <fullName evidence="2">DNA-binding transcriptional regulator, XRE-family HTH domain</fullName>
    </submittedName>
</protein>
<dbReference type="CDD" id="cd00093">
    <property type="entry name" value="HTH_XRE"/>
    <property type="match status" value="1"/>
</dbReference>
<organism evidence="2 3">
    <name type="scientific">Eubacterium callanderi</name>
    <dbReference type="NCBI Taxonomy" id="53442"/>
    <lineage>
        <taxon>Bacteria</taxon>
        <taxon>Bacillati</taxon>
        <taxon>Bacillota</taxon>
        <taxon>Clostridia</taxon>
        <taxon>Eubacteriales</taxon>
        <taxon>Eubacteriaceae</taxon>
        <taxon>Eubacterium</taxon>
    </lineage>
</organism>
<dbReference type="Gene3D" id="1.10.260.40">
    <property type="entry name" value="lambda repressor-like DNA-binding domains"/>
    <property type="match status" value="1"/>
</dbReference>
<dbReference type="SUPFAM" id="SSF47413">
    <property type="entry name" value="lambda repressor-like DNA-binding domains"/>
    <property type="match status" value="1"/>
</dbReference>
<accession>A0AB74EU98</accession>
<dbReference type="InterPro" id="IPR010982">
    <property type="entry name" value="Lambda_DNA-bd_dom_sf"/>
</dbReference>
<evidence type="ECO:0000259" key="1">
    <source>
        <dbReference type="PROSITE" id="PS50943"/>
    </source>
</evidence>
<evidence type="ECO:0000313" key="3">
    <source>
        <dbReference type="Proteomes" id="UP000184012"/>
    </source>
</evidence>
<dbReference type="GO" id="GO:0003677">
    <property type="term" value="F:DNA binding"/>
    <property type="evidence" value="ECO:0007669"/>
    <property type="project" value="UniProtKB-KW"/>
</dbReference>
<dbReference type="RefSeq" id="WP_159435597.1">
    <property type="nucleotide sequence ID" value="NZ_FRBP01000001.1"/>
</dbReference>
<name>A0AB74EU98_9FIRM</name>
<dbReference type="PROSITE" id="PS50943">
    <property type="entry name" value="HTH_CROC1"/>
    <property type="match status" value="1"/>
</dbReference>
<dbReference type="SMART" id="SM00530">
    <property type="entry name" value="HTH_XRE"/>
    <property type="match status" value="1"/>
</dbReference>
<sequence length="71" mass="8358">MRYNNIEAERVRNELTKEQLSEKLDITLKTYYNWIDGKTPIPSTALKKMAFMFDKSIDYLLGIDNQEPRAS</sequence>
<dbReference type="EMBL" id="FRBP01000001">
    <property type="protein sequence ID" value="SHK94533.1"/>
    <property type="molecule type" value="Genomic_DNA"/>
</dbReference>
<proteinExistence type="predicted"/>
<dbReference type="Pfam" id="PF01381">
    <property type="entry name" value="HTH_3"/>
    <property type="match status" value="1"/>
</dbReference>
<feature type="domain" description="HTH cro/C1-type" evidence="1">
    <location>
        <begin position="6"/>
        <end position="60"/>
    </location>
</feature>
<keyword evidence="2" id="KW-0238">DNA-binding</keyword>
<gene>
    <name evidence="2" type="ORF">SAMN04515649_101345</name>
</gene>